<evidence type="ECO:0000313" key="2">
    <source>
        <dbReference type="Proteomes" id="UP001177021"/>
    </source>
</evidence>
<dbReference type="Proteomes" id="UP001177021">
    <property type="component" value="Unassembled WGS sequence"/>
</dbReference>
<protein>
    <submittedName>
        <fullName evidence="1">Uncharacterized protein</fullName>
    </submittedName>
</protein>
<reference evidence="1" key="1">
    <citation type="submission" date="2023-10" db="EMBL/GenBank/DDBJ databases">
        <authorList>
            <person name="Rodriguez Cubillos JULIANA M."/>
            <person name="De Vega J."/>
        </authorList>
    </citation>
    <scope>NUCLEOTIDE SEQUENCE</scope>
</reference>
<keyword evidence="2" id="KW-1185">Reference proteome</keyword>
<dbReference type="EMBL" id="CASHSV030000002">
    <property type="protein sequence ID" value="CAJ2636202.1"/>
    <property type="molecule type" value="Genomic_DNA"/>
</dbReference>
<sequence length="218" mass="24750">MDFSCPIIFLVLLFFVLVSFVCPIYSSEISKHQLVNQTTQSKEEFYKLKKAIKTHLQQINKPGVKTIQSPDGDIIDCVLTHEQPAFDHPLLKGQKPLDPPEIPIDDHNQMNNFSDIFQSWTLSGESCPDGTIPIIRTKEQDILRAGSISRFGRKFVNDDRHDHAIGFVNGNFYGARATLNVWTPKVENQGEFSLAQIWVLSDDRNVENTLEAGWQFSS</sequence>
<comment type="caution">
    <text evidence="1">The sequence shown here is derived from an EMBL/GenBank/DDBJ whole genome shotgun (WGS) entry which is preliminary data.</text>
</comment>
<proteinExistence type="predicted"/>
<gene>
    <name evidence="1" type="ORF">MILVUS5_LOCUS6730</name>
</gene>
<accession>A0ACB0IVI6</accession>
<organism evidence="1 2">
    <name type="scientific">Trifolium pratense</name>
    <name type="common">Red clover</name>
    <dbReference type="NCBI Taxonomy" id="57577"/>
    <lineage>
        <taxon>Eukaryota</taxon>
        <taxon>Viridiplantae</taxon>
        <taxon>Streptophyta</taxon>
        <taxon>Embryophyta</taxon>
        <taxon>Tracheophyta</taxon>
        <taxon>Spermatophyta</taxon>
        <taxon>Magnoliopsida</taxon>
        <taxon>eudicotyledons</taxon>
        <taxon>Gunneridae</taxon>
        <taxon>Pentapetalae</taxon>
        <taxon>rosids</taxon>
        <taxon>fabids</taxon>
        <taxon>Fabales</taxon>
        <taxon>Fabaceae</taxon>
        <taxon>Papilionoideae</taxon>
        <taxon>50 kb inversion clade</taxon>
        <taxon>NPAAA clade</taxon>
        <taxon>Hologalegina</taxon>
        <taxon>IRL clade</taxon>
        <taxon>Trifolieae</taxon>
        <taxon>Trifolium</taxon>
    </lineage>
</organism>
<name>A0ACB0IVI6_TRIPR</name>
<evidence type="ECO:0000313" key="1">
    <source>
        <dbReference type="EMBL" id="CAJ2636202.1"/>
    </source>
</evidence>